<evidence type="ECO:0000313" key="22">
    <source>
        <dbReference type="Proteomes" id="UP001161409"/>
    </source>
</evidence>
<keyword evidence="4" id="KW-0597">Phosphoprotein</keyword>
<evidence type="ECO:0000256" key="19">
    <source>
        <dbReference type="ARBA" id="ARBA00049386"/>
    </source>
</evidence>
<comment type="catalytic activity">
    <reaction evidence="16">
        <text>(2E)-tetradecenoyl-CoA + NADPH + H(+) = tetradecanoyl-CoA + NADP(+)</text>
        <dbReference type="Rhea" id="RHEA:44968"/>
        <dbReference type="ChEBI" id="CHEBI:15378"/>
        <dbReference type="ChEBI" id="CHEBI:57385"/>
        <dbReference type="ChEBI" id="CHEBI:57783"/>
        <dbReference type="ChEBI" id="CHEBI:58349"/>
        <dbReference type="ChEBI" id="CHEBI:61405"/>
    </reaction>
    <physiologicalReaction direction="left-to-right" evidence="16">
        <dbReference type="Rhea" id="RHEA:44969"/>
    </physiologicalReaction>
</comment>
<evidence type="ECO:0000256" key="13">
    <source>
        <dbReference type="ARBA" id="ARBA00038849"/>
    </source>
</evidence>
<evidence type="ECO:0000256" key="7">
    <source>
        <dbReference type="ARBA" id="ARBA00023002"/>
    </source>
</evidence>
<evidence type="ECO:0000256" key="2">
    <source>
        <dbReference type="ARBA" id="ARBA00005189"/>
    </source>
</evidence>
<comment type="subcellular location">
    <subcellularLocation>
        <location evidence="1">Peroxisome</location>
    </subcellularLocation>
</comment>
<keyword evidence="5" id="KW-0276">Fatty acid metabolism</keyword>
<evidence type="ECO:0000256" key="3">
    <source>
        <dbReference type="ARBA" id="ARBA00022516"/>
    </source>
</evidence>
<keyword evidence="10" id="KW-0275">Fatty acid biosynthesis</keyword>
<evidence type="ECO:0000256" key="6">
    <source>
        <dbReference type="ARBA" id="ARBA00022857"/>
    </source>
</evidence>
<dbReference type="Pfam" id="PF13561">
    <property type="entry name" value="adh_short_C2"/>
    <property type="match status" value="1"/>
</dbReference>
<comment type="catalytic activity">
    <reaction evidence="15">
        <text>(2E)-dodecenoyl-CoA + NADPH + H(+) = dodecanoyl-CoA + NADP(+)</text>
        <dbReference type="Rhea" id="RHEA:44964"/>
        <dbReference type="ChEBI" id="CHEBI:15378"/>
        <dbReference type="ChEBI" id="CHEBI:57330"/>
        <dbReference type="ChEBI" id="CHEBI:57375"/>
        <dbReference type="ChEBI" id="CHEBI:57783"/>
        <dbReference type="ChEBI" id="CHEBI:58349"/>
    </reaction>
    <physiologicalReaction direction="left-to-right" evidence="15">
        <dbReference type="Rhea" id="RHEA:44965"/>
    </physiologicalReaction>
</comment>
<comment type="catalytic activity">
    <reaction evidence="20">
        <text>(2E)-octenoyl-CoA + NADPH + H(+) = octanoyl-CoA + NADP(+)</text>
        <dbReference type="Rhea" id="RHEA:44952"/>
        <dbReference type="ChEBI" id="CHEBI:15378"/>
        <dbReference type="ChEBI" id="CHEBI:57386"/>
        <dbReference type="ChEBI" id="CHEBI:57783"/>
        <dbReference type="ChEBI" id="CHEBI:58349"/>
        <dbReference type="ChEBI" id="CHEBI:62242"/>
    </reaction>
    <physiologicalReaction direction="left-to-right" evidence="20">
        <dbReference type="Rhea" id="RHEA:44953"/>
    </physiologicalReaction>
</comment>
<keyword evidence="3" id="KW-0444">Lipid biosynthesis</keyword>
<evidence type="ECO:0000313" key="21">
    <source>
        <dbReference type="EMBL" id="GLQ05554.1"/>
    </source>
</evidence>
<evidence type="ECO:0000256" key="5">
    <source>
        <dbReference type="ARBA" id="ARBA00022832"/>
    </source>
</evidence>
<accession>A0ABQ5U079</accession>
<evidence type="ECO:0000256" key="11">
    <source>
        <dbReference type="ARBA" id="ARBA00037124"/>
    </source>
</evidence>
<dbReference type="PANTHER" id="PTHR24317:SF7">
    <property type="entry name" value="PEROXISOMAL TRANS-2-ENOYL-COA REDUCTASE"/>
    <property type="match status" value="1"/>
</dbReference>
<evidence type="ECO:0000256" key="20">
    <source>
        <dbReference type="ARBA" id="ARBA00049559"/>
    </source>
</evidence>
<dbReference type="PANTHER" id="PTHR24317">
    <property type="entry name" value="PEROXISOMAL TRANS-2-ENOYL-COA REDUCTASE"/>
    <property type="match status" value="1"/>
</dbReference>
<dbReference type="EC" id="1.3.1.38" evidence="13"/>
<name>A0ABQ5U079_9PROT</name>
<organism evidence="21 22">
    <name type="scientific">Sneathiella chinensis</name>
    <dbReference type="NCBI Taxonomy" id="349750"/>
    <lineage>
        <taxon>Bacteria</taxon>
        <taxon>Pseudomonadati</taxon>
        <taxon>Pseudomonadota</taxon>
        <taxon>Alphaproteobacteria</taxon>
        <taxon>Sneathiellales</taxon>
        <taxon>Sneathiellaceae</taxon>
        <taxon>Sneathiella</taxon>
    </lineage>
</organism>
<protein>
    <recommendedName>
        <fullName evidence="14">Peroxisomal trans-2-enoyl-CoA reductase</fullName>
        <ecNumber evidence="13">1.3.1.38</ecNumber>
    </recommendedName>
</protein>
<comment type="catalytic activity">
    <reaction evidence="17">
        <text>(2E)-hexenoyl-CoA + NADPH + H(+) = hexanoyl-CoA + NADP(+)</text>
        <dbReference type="Rhea" id="RHEA:44956"/>
        <dbReference type="ChEBI" id="CHEBI:15378"/>
        <dbReference type="ChEBI" id="CHEBI:57783"/>
        <dbReference type="ChEBI" id="CHEBI:58349"/>
        <dbReference type="ChEBI" id="CHEBI:62077"/>
        <dbReference type="ChEBI" id="CHEBI:62620"/>
    </reaction>
    <physiologicalReaction direction="left-to-right" evidence="17">
        <dbReference type="Rhea" id="RHEA:44957"/>
    </physiologicalReaction>
</comment>
<reference evidence="21" key="2">
    <citation type="submission" date="2023-01" db="EMBL/GenBank/DDBJ databases">
        <title>Draft genome sequence of Sneathiella chinensis strain NBRC 103408.</title>
        <authorList>
            <person name="Sun Q."/>
            <person name="Mori K."/>
        </authorList>
    </citation>
    <scope>NUCLEOTIDE SEQUENCE</scope>
    <source>
        <strain evidence="21">NBRC 103408</strain>
    </source>
</reference>
<comment type="function">
    <text evidence="11">Participates in chain elongation of fatty acids. Catalyzes the reduction of trans-2-enoyl-CoAs of varying chain lengths from 6:1 to 16:1, having maximum activity with 10:1 CoA. Has no 2,4-dienoyl-CoA reductase activity.</text>
</comment>
<dbReference type="EMBL" id="BSNF01000001">
    <property type="protein sequence ID" value="GLQ05554.1"/>
    <property type="molecule type" value="Genomic_DNA"/>
</dbReference>
<comment type="catalytic activity">
    <reaction evidence="18">
        <text>a (2E)-enoyl-CoA + NADPH + H(+) = a 2,3-saturated acyl-CoA + NADP(+)</text>
        <dbReference type="Rhea" id="RHEA:33763"/>
        <dbReference type="ChEBI" id="CHEBI:15378"/>
        <dbReference type="ChEBI" id="CHEBI:57783"/>
        <dbReference type="ChEBI" id="CHEBI:58349"/>
        <dbReference type="ChEBI" id="CHEBI:58856"/>
        <dbReference type="ChEBI" id="CHEBI:65111"/>
        <dbReference type="EC" id="1.3.1.38"/>
    </reaction>
    <physiologicalReaction direction="left-to-right" evidence="18">
        <dbReference type="Rhea" id="RHEA:33764"/>
    </physiologicalReaction>
</comment>
<evidence type="ECO:0000256" key="17">
    <source>
        <dbReference type="ARBA" id="ARBA00049108"/>
    </source>
</evidence>
<evidence type="ECO:0000256" key="10">
    <source>
        <dbReference type="ARBA" id="ARBA00023160"/>
    </source>
</evidence>
<dbReference type="PRINTS" id="PR00081">
    <property type="entry name" value="GDHRDH"/>
</dbReference>
<reference evidence="21" key="1">
    <citation type="journal article" date="2014" name="Int. J. Syst. Evol. Microbiol.">
        <title>Complete genome of a new Firmicutes species belonging to the dominant human colonic microbiota ('Ruminococcus bicirculans') reveals two chromosomes and a selective capacity to utilize plant glucans.</title>
        <authorList>
            <consortium name="NISC Comparative Sequencing Program"/>
            <person name="Wegmann U."/>
            <person name="Louis P."/>
            <person name="Goesmann A."/>
            <person name="Henrissat B."/>
            <person name="Duncan S.H."/>
            <person name="Flint H.J."/>
        </authorList>
    </citation>
    <scope>NUCLEOTIDE SEQUENCE</scope>
    <source>
        <strain evidence="21">NBRC 103408</strain>
    </source>
</reference>
<dbReference type="RefSeq" id="WP_169559544.1">
    <property type="nucleotide sequence ID" value="NZ_BSNF01000001.1"/>
</dbReference>
<dbReference type="InterPro" id="IPR052388">
    <property type="entry name" value="Peroxisomal_t2-enoyl-CoA_red"/>
</dbReference>
<keyword evidence="9" id="KW-0576">Peroxisome</keyword>
<dbReference type="Proteomes" id="UP001161409">
    <property type="component" value="Unassembled WGS sequence"/>
</dbReference>
<comment type="caution">
    <text evidence="21">The sequence shown here is derived from an EMBL/GenBank/DDBJ whole genome shotgun (WGS) entry which is preliminary data.</text>
</comment>
<evidence type="ECO:0000256" key="4">
    <source>
        <dbReference type="ARBA" id="ARBA00022553"/>
    </source>
</evidence>
<evidence type="ECO:0000256" key="18">
    <source>
        <dbReference type="ARBA" id="ARBA00049251"/>
    </source>
</evidence>
<evidence type="ECO:0000256" key="1">
    <source>
        <dbReference type="ARBA" id="ARBA00004275"/>
    </source>
</evidence>
<gene>
    <name evidence="21" type="primary">atuB</name>
    <name evidence="21" type="ORF">GCM10007924_07750</name>
</gene>
<proteinExistence type="predicted"/>
<comment type="pathway">
    <text evidence="2">Lipid metabolism.</text>
</comment>
<keyword evidence="22" id="KW-1185">Reference proteome</keyword>
<dbReference type="Gene3D" id="3.40.50.720">
    <property type="entry name" value="NAD(P)-binding Rossmann-like Domain"/>
    <property type="match status" value="1"/>
</dbReference>
<dbReference type="SUPFAM" id="SSF51735">
    <property type="entry name" value="NAD(P)-binding Rossmann-fold domains"/>
    <property type="match status" value="1"/>
</dbReference>
<evidence type="ECO:0000256" key="12">
    <source>
        <dbReference type="ARBA" id="ARBA00038622"/>
    </source>
</evidence>
<keyword evidence="7" id="KW-0560">Oxidoreductase</keyword>
<evidence type="ECO:0000256" key="9">
    <source>
        <dbReference type="ARBA" id="ARBA00023140"/>
    </source>
</evidence>
<dbReference type="PRINTS" id="PR00080">
    <property type="entry name" value="SDRFAMILY"/>
</dbReference>
<comment type="catalytic activity">
    <reaction evidence="19">
        <text>(2E)-decenoyl-CoA + NADPH + H(+) = decanoyl-CoA + NADP(+)</text>
        <dbReference type="Rhea" id="RHEA:44960"/>
        <dbReference type="ChEBI" id="CHEBI:15378"/>
        <dbReference type="ChEBI" id="CHEBI:57783"/>
        <dbReference type="ChEBI" id="CHEBI:58349"/>
        <dbReference type="ChEBI" id="CHEBI:61406"/>
        <dbReference type="ChEBI" id="CHEBI:61430"/>
    </reaction>
    <physiologicalReaction direction="left-to-right" evidence="19">
        <dbReference type="Rhea" id="RHEA:44961"/>
    </physiologicalReaction>
</comment>
<evidence type="ECO:0000256" key="8">
    <source>
        <dbReference type="ARBA" id="ARBA00023098"/>
    </source>
</evidence>
<sequence length="290" mass="31050">MNYASVFKPDLFSGQTIIVTGGGSGIGRCIAHELAALGAKIVLTGRSQEKLDTVQAEIQEDGGQAATKAFDIRNEEAVKQSIAEIVEENGPIHHLVNNAGGQFAVKLENLSLNGWEAVVRNNLTGGFLVSREVLLQSMKETGGTIVNIVADFWHSMPNMGHSGAARAGMVNFTKTAALEWAHHGVRVNAVAPGIIASSGLDTYGEEHKKSIRERSKKMPTKRLGTEAEVSAAVVFLMTPAAAFITGTTLRVDGGVPNTTINYQIPDHDKLPAFEGFHRAVYSDFLKEVKG</sequence>
<evidence type="ECO:0000256" key="16">
    <source>
        <dbReference type="ARBA" id="ARBA00048686"/>
    </source>
</evidence>
<dbReference type="InterPro" id="IPR002347">
    <property type="entry name" value="SDR_fam"/>
</dbReference>
<comment type="subunit">
    <text evidence="12">Interacts with PEX5, probably required to target it into peroxisomes.</text>
</comment>
<evidence type="ECO:0000256" key="14">
    <source>
        <dbReference type="ARBA" id="ARBA00041063"/>
    </source>
</evidence>
<evidence type="ECO:0000256" key="15">
    <source>
        <dbReference type="ARBA" id="ARBA00047570"/>
    </source>
</evidence>
<keyword evidence="6" id="KW-0521">NADP</keyword>
<dbReference type="InterPro" id="IPR036291">
    <property type="entry name" value="NAD(P)-bd_dom_sf"/>
</dbReference>
<keyword evidence="8" id="KW-0443">Lipid metabolism</keyword>